<protein>
    <submittedName>
        <fullName evidence="1">5-formyltetrahydrofolate cyclo-ligase</fullName>
    </submittedName>
</protein>
<reference evidence="1 2" key="1">
    <citation type="journal article" date="2023" name="Science">
        <title>Complex scaffold remodeling in plant triterpene biosynthesis.</title>
        <authorList>
            <person name="De La Pena R."/>
            <person name="Hodgson H."/>
            <person name="Liu J.C."/>
            <person name="Stephenson M.J."/>
            <person name="Martin A.C."/>
            <person name="Owen C."/>
            <person name="Harkess A."/>
            <person name="Leebens-Mack J."/>
            <person name="Jimenez L.E."/>
            <person name="Osbourn A."/>
            <person name="Sattely E.S."/>
        </authorList>
    </citation>
    <scope>NUCLEOTIDE SEQUENCE [LARGE SCALE GENOMIC DNA]</scope>
    <source>
        <strain evidence="2">cv. JPN11</strain>
        <tissue evidence="1">Leaf</tissue>
    </source>
</reference>
<name>A0ACC1WRX4_MELAZ</name>
<proteinExistence type="predicted"/>
<accession>A0ACC1WRX4</accession>
<comment type="caution">
    <text evidence="1">The sequence shown here is derived from an EMBL/GenBank/DDBJ whole genome shotgun (WGS) entry which is preliminary data.</text>
</comment>
<evidence type="ECO:0000313" key="2">
    <source>
        <dbReference type="Proteomes" id="UP001164539"/>
    </source>
</evidence>
<gene>
    <name evidence="1" type="ORF">OWV82_024343</name>
</gene>
<keyword evidence="2" id="KW-1185">Reference proteome</keyword>
<dbReference type="Proteomes" id="UP001164539">
    <property type="component" value="Chromosome 14"/>
</dbReference>
<evidence type="ECO:0000313" key="1">
    <source>
        <dbReference type="EMBL" id="KAJ4701048.1"/>
    </source>
</evidence>
<sequence length="128" mass="13754">MNPLPVHHRILNFVAVGVAAKNLGELDKFWVAGCVKLNLISPHKQVRFLTLSGGKKLLTPQHCLRTGFFSVLEPSSLSPNTVNEACTSVRVAKHGKPIGLDEKIKVDLIVIGSIVVEPKTGAQPGKGE</sequence>
<dbReference type="EMBL" id="CM051407">
    <property type="protein sequence ID" value="KAJ4701048.1"/>
    <property type="molecule type" value="Genomic_DNA"/>
</dbReference>
<organism evidence="1 2">
    <name type="scientific">Melia azedarach</name>
    <name type="common">Chinaberry tree</name>
    <dbReference type="NCBI Taxonomy" id="155640"/>
    <lineage>
        <taxon>Eukaryota</taxon>
        <taxon>Viridiplantae</taxon>
        <taxon>Streptophyta</taxon>
        <taxon>Embryophyta</taxon>
        <taxon>Tracheophyta</taxon>
        <taxon>Spermatophyta</taxon>
        <taxon>Magnoliopsida</taxon>
        <taxon>eudicotyledons</taxon>
        <taxon>Gunneridae</taxon>
        <taxon>Pentapetalae</taxon>
        <taxon>rosids</taxon>
        <taxon>malvids</taxon>
        <taxon>Sapindales</taxon>
        <taxon>Meliaceae</taxon>
        <taxon>Melia</taxon>
    </lineage>
</organism>